<evidence type="ECO:0000313" key="2">
    <source>
        <dbReference type="Proteomes" id="UP000054166"/>
    </source>
</evidence>
<dbReference type="EMBL" id="KN833035">
    <property type="protein sequence ID" value="KIM76382.1"/>
    <property type="molecule type" value="Genomic_DNA"/>
</dbReference>
<gene>
    <name evidence="1" type="ORF">PILCRDRAFT_648064</name>
</gene>
<dbReference type="InParanoid" id="A0A0C3BGA0"/>
<name>A0A0C3BGA0_PILCF</name>
<protein>
    <submittedName>
        <fullName evidence="1">Uncharacterized protein</fullName>
    </submittedName>
</protein>
<accession>A0A0C3BGA0</accession>
<dbReference type="Proteomes" id="UP000054166">
    <property type="component" value="Unassembled WGS sequence"/>
</dbReference>
<reference evidence="2" key="2">
    <citation type="submission" date="2015-01" db="EMBL/GenBank/DDBJ databases">
        <title>Evolutionary Origins and Diversification of the Mycorrhizal Mutualists.</title>
        <authorList>
            <consortium name="DOE Joint Genome Institute"/>
            <consortium name="Mycorrhizal Genomics Consortium"/>
            <person name="Kohler A."/>
            <person name="Kuo A."/>
            <person name="Nagy L.G."/>
            <person name="Floudas D."/>
            <person name="Copeland A."/>
            <person name="Barry K.W."/>
            <person name="Cichocki N."/>
            <person name="Veneault-Fourrey C."/>
            <person name="LaButti K."/>
            <person name="Lindquist E.A."/>
            <person name="Lipzen A."/>
            <person name="Lundell T."/>
            <person name="Morin E."/>
            <person name="Murat C."/>
            <person name="Riley R."/>
            <person name="Ohm R."/>
            <person name="Sun H."/>
            <person name="Tunlid A."/>
            <person name="Henrissat B."/>
            <person name="Grigoriev I.V."/>
            <person name="Hibbett D.S."/>
            <person name="Martin F."/>
        </authorList>
    </citation>
    <scope>NUCLEOTIDE SEQUENCE [LARGE SCALE GENOMIC DNA]</scope>
    <source>
        <strain evidence="2">F 1598</strain>
    </source>
</reference>
<evidence type="ECO:0000313" key="1">
    <source>
        <dbReference type="EMBL" id="KIM76382.1"/>
    </source>
</evidence>
<sequence>METNPQHPELRCFTVNLWFLYVSPCEIAREGISAASQVMRHRTHQMNSKMDRAVICVRDNGVVVKRQGDSRIRQRQGWFGNTLTDNRGLESASASACRV</sequence>
<reference evidence="1 2" key="1">
    <citation type="submission" date="2014-04" db="EMBL/GenBank/DDBJ databases">
        <authorList>
            <consortium name="DOE Joint Genome Institute"/>
            <person name="Kuo A."/>
            <person name="Tarkka M."/>
            <person name="Buscot F."/>
            <person name="Kohler A."/>
            <person name="Nagy L.G."/>
            <person name="Floudas D."/>
            <person name="Copeland A."/>
            <person name="Barry K.W."/>
            <person name="Cichocki N."/>
            <person name="Veneault-Fourrey C."/>
            <person name="LaButti K."/>
            <person name="Lindquist E.A."/>
            <person name="Lipzen A."/>
            <person name="Lundell T."/>
            <person name="Morin E."/>
            <person name="Murat C."/>
            <person name="Sun H."/>
            <person name="Tunlid A."/>
            <person name="Henrissat B."/>
            <person name="Grigoriev I.V."/>
            <person name="Hibbett D.S."/>
            <person name="Martin F."/>
            <person name="Nordberg H.P."/>
            <person name="Cantor M.N."/>
            <person name="Hua S.X."/>
        </authorList>
    </citation>
    <scope>NUCLEOTIDE SEQUENCE [LARGE SCALE GENOMIC DNA]</scope>
    <source>
        <strain evidence="1 2">F 1598</strain>
    </source>
</reference>
<organism evidence="1 2">
    <name type="scientific">Piloderma croceum (strain F 1598)</name>
    <dbReference type="NCBI Taxonomy" id="765440"/>
    <lineage>
        <taxon>Eukaryota</taxon>
        <taxon>Fungi</taxon>
        <taxon>Dikarya</taxon>
        <taxon>Basidiomycota</taxon>
        <taxon>Agaricomycotina</taxon>
        <taxon>Agaricomycetes</taxon>
        <taxon>Agaricomycetidae</taxon>
        <taxon>Atheliales</taxon>
        <taxon>Atheliaceae</taxon>
        <taxon>Piloderma</taxon>
    </lineage>
</organism>
<dbReference type="AlphaFoldDB" id="A0A0C3BGA0"/>
<proteinExistence type="predicted"/>
<keyword evidence="2" id="KW-1185">Reference proteome</keyword>
<dbReference type="HOGENOM" id="CLU_2321218_0_0_1"/>